<dbReference type="Gene3D" id="2.40.170.20">
    <property type="entry name" value="TonB-dependent receptor, beta-barrel domain"/>
    <property type="match status" value="1"/>
</dbReference>
<evidence type="ECO:0000256" key="11">
    <source>
        <dbReference type="RuleBase" id="RU003357"/>
    </source>
</evidence>
<evidence type="ECO:0000256" key="9">
    <source>
        <dbReference type="ARBA" id="ARBA00023237"/>
    </source>
</evidence>
<evidence type="ECO:0000256" key="4">
    <source>
        <dbReference type="ARBA" id="ARBA00022692"/>
    </source>
</evidence>
<keyword evidence="7 11" id="KW-0798">TonB box</keyword>
<evidence type="ECO:0000256" key="5">
    <source>
        <dbReference type="ARBA" id="ARBA00022729"/>
    </source>
</evidence>
<feature type="domain" description="TonB-dependent receptor plug" evidence="14">
    <location>
        <begin position="60"/>
        <end position="165"/>
    </location>
</feature>
<keyword evidence="5 12" id="KW-0732">Signal</keyword>
<evidence type="ECO:0000256" key="12">
    <source>
        <dbReference type="SAM" id="SignalP"/>
    </source>
</evidence>
<evidence type="ECO:0000256" key="7">
    <source>
        <dbReference type="ARBA" id="ARBA00023077"/>
    </source>
</evidence>
<evidence type="ECO:0000256" key="3">
    <source>
        <dbReference type="ARBA" id="ARBA00022452"/>
    </source>
</evidence>
<dbReference type="PANTHER" id="PTHR30069">
    <property type="entry name" value="TONB-DEPENDENT OUTER MEMBRANE RECEPTOR"/>
    <property type="match status" value="1"/>
</dbReference>
<accession>A0AA41X0R8</accession>
<keyword evidence="3 10" id="KW-1134">Transmembrane beta strand</keyword>
<dbReference type="Pfam" id="PF00593">
    <property type="entry name" value="TonB_dep_Rec_b-barrel"/>
    <property type="match status" value="1"/>
</dbReference>
<dbReference type="InterPro" id="IPR000531">
    <property type="entry name" value="Beta-barrel_TonB"/>
</dbReference>
<dbReference type="AlphaFoldDB" id="A0AA41X0R8"/>
<dbReference type="GO" id="GO:0009279">
    <property type="term" value="C:cell outer membrane"/>
    <property type="evidence" value="ECO:0007669"/>
    <property type="project" value="UniProtKB-SubCell"/>
</dbReference>
<organism evidence="15 16">
    <name type="scientific">Opacimonas viscosa</name>
    <dbReference type="NCBI Taxonomy" id="2961944"/>
    <lineage>
        <taxon>Bacteria</taxon>
        <taxon>Pseudomonadati</taxon>
        <taxon>Pseudomonadota</taxon>
        <taxon>Gammaproteobacteria</taxon>
        <taxon>Alteromonadales</taxon>
        <taxon>Alteromonadaceae</taxon>
        <taxon>Opacimonas</taxon>
    </lineage>
</organism>
<dbReference type="RefSeq" id="WP_254099415.1">
    <property type="nucleotide sequence ID" value="NZ_JANATA010000006.1"/>
</dbReference>
<dbReference type="InterPro" id="IPR012910">
    <property type="entry name" value="Plug_dom"/>
</dbReference>
<keyword evidence="2 10" id="KW-0813">Transport</keyword>
<evidence type="ECO:0000256" key="10">
    <source>
        <dbReference type="PROSITE-ProRule" id="PRU01360"/>
    </source>
</evidence>
<sequence length="667" mass="72763">MLFNVSKTALAVFSVCSLSHTSLFANPSSETNSTTIQQLASSPTELITVTGSRQPLAINQLAGSVSVLTEAEIAQSSATFVSELLTQFANVDLSVNGGVGQYAELRIRGAEANHVLVLLDGVQINDLAQGGLIDLAHLPVANIARIELLRGSQSAVWGDGAIGGVLSITTKQAAMDNLQQSLQFSSGQNNTYQGAYQLSGRSDDLDYRLALSHFTTDGQNISLVEGNAEKDGYSNTQVQLNTHYQLNPQHRLSGFARLVDYKTDYDATDFLTTGLPVDANNVSKGTKNTLKAGWLFAPENAQWQIDSALHYHQDKVDNIENNAIASASNSTEAKLLSVLQITHKVFPNVASSSTQGTINLGLEYSNIDYEQAGPVVFGDPNYAENMTKNSVFVDSVQPITKAIWLNTSARYTDNSEFAATTDYRIGGHWQLSPAVNLFVSRGKATKNPTFTERFGFFPTSFVGNPELEPEKSVTNELGLGFIFPGVNKTTNSLDLTLFKATLYNEINGFVFEPVSGGFTSANINGESERQGWELSSTLHSSFGKVTLAYSYLDATEDTTNLQIRELRRAVHNGSITINNEYQNEVSTYLGARYTGSRDDVFFPPFPQPSATIAQPAYWLINASIQWQARPEVKVGVKGNNLFNATYTDIVGYRGLERNISAFIHYSW</sequence>
<reference evidence="15" key="1">
    <citation type="submission" date="2022-07" db="EMBL/GenBank/DDBJ databases">
        <title>Characterization of the Novel Bacterium Alteromonas immobilis LMIT006 and Alteromonas gregis LMIT007.</title>
        <authorList>
            <person name="Lin X."/>
        </authorList>
    </citation>
    <scope>NUCLEOTIDE SEQUENCE</scope>
    <source>
        <strain evidence="15">LMIT007</strain>
    </source>
</reference>
<comment type="similarity">
    <text evidence="10 11">Belongs to the TonB-dependent receptor family.</text>
</comment>
<evidence type="ECO:0000259" key="14">
    <source>
        <dbReference type="Pfam" id="PF07715"/>
    </source>
</evidence>
<comment type="subcellular location">
    <subcellularLocation>
        <location evidence="1 10">Cell outer membrane</location>
        <topology evidence="1 10">Multi-pass membrane protein</topology>
    </subcellularLocation>
</comment>
<dbReference type="GO" id="GO:0015889">
    <property type="term" value="P:cobalamin transport"/>
    <property type="evidence" value="ECO:0007669"/>
    <property type="project" value="TreeGrafter"/>
</dbReference>
<dbReference type="PROSITE" id="PS52016">
    <property type="entry name" value="TONB_DEPENDENT_REC_3"/>
    <property type="match status" value="1"/>
</dbReference>
<keyword evidence="15" id="KW-0675">Receptor</keyword>
<dbReference type="GO" id="GO:0006811">
    <property type="term" value="P:monoatomic ion transport"/>
    <property type="evidence" value="ECO:0007669"/>
    <property type="project" value="UniProtKB-KW"/>
</dbReference>
<keyword evidence="16" id="KW-1185">Reference proteome</keyword>
<feature type="domain" description="TonB-dependent receptor-like beta-barrel" evidence="13">
    <location>
        <begin position="186"/>
        <end position="641"/>
    </location>
</feature>
<evidence type="ECO:0000256" key="1">
    <source>
        <dbReference type="ARBA" id="ARBA00004571"/>
    </source>
</evidence>
<name>A0AA41X0R8_9ALTE</name>
<dbReference type="Gene3D" id="2.170.130.10">
    <property type="entry name" value="TonB-dependent receptor, plug domain"/>
    <property type="match status" value="1"/>
</dbReference>
<gene>
    <name evidence="15" type="ORF">NLF92_04755</name>
</gene>
<dbReference type="EMBL" id="JANATA010000006">
    <property type="protein sequence ID" value="MCP3428251.1"/>
    <property type="molecule type" value="Genomic_DNA"/>
</dbReference>
<comment type="caution">
    <text evidence="15">The sequence shown here is derived from an EMBL/GenBank/DDBJ whole genome shotgun (WGS) entry which is preliminary data.</text>
</comment>
<proteinExistence type="inferred from homology"/>
<evidence type="ECO:0000256" key="6">
    <source>
        <dbReference type="ARBA" id="ARBA00023065"/>
    </source>
</evidence>
<evidence type="ECO:0000259" key="13">
    <source>
        <dbReference type="Pfam" id="PF00593"/>
    </source>
</evidence>
<keyword evidence="8 10" id="KW-0472">Membrane</keyword>
<dbReference type="CDD" id="cd01347">
    <property type="entry name" value="ligand_gated_channel"/>
    <property type="match status" value="1"/>
</dbReference>
<keyword evidence="4 10" id="KW-0812">Transmembrane</keyword>
<evidence type="ECO:0000256" key="8">
    <source>
        <dbReference type="ARBA" id="ARBA00023136"/>
    </source>
</evidence>
<feature type="chain" id="PRO_5041419477" evidence="12">
    <location>
        <begin position="26"/>
        <end position="667"/>
    </location>
</feature>
<feature type="signal peptide" evidence="12">
    <location>
        <begin position="1"/>
        <end position="25"/>
    </location>
</feature>
<dbReference type="InterPro" id="IPR036942">
    <property type="entry name" value="Beta-barrel_TonB_sf"/>
</dbReference>
<evidence type="ECO:0000256" key="2">
    <source>
        <dbReference type="ARBA" id="ARBA00022448"/>
    </source>
</evidence>
<keyword evidence="9 10" id="KW-0998">Cell outer membrane</keyword>
<evidence type="ECO:0000313" key="15">
    <source>
        <dbReference type="EMBL" id="MCP3428251.1"/>
    </source>
</evidence>
<keyword evidence="6" id="KW-0406">Ion transport</keyword>
<dbReference type="SUPFAM" id="SSF56935">
    <property type="entry name" value="Porins"/>
    <property type="match status" value="1"/>
</dbReference>
<dbReference type="PANTHER" id="PTHR30069:SF53">
    <property type="entry name" value="COLICIN I RECEPTOR-RELATED"/>
    <property type="match status" value="1"/>
</dbReference>
<dbReference type="Pfam" id="PF07715">
    <property type="entry name" value="Plug"/>
    <property type="match status" value="1"/>
</dbReference>
<protein>
    <submittedName>
        <fullName evidence="15">TonB-dependent receptor</fullName>
    </submittedName>
</protein>
<dbReference type="InterPro" id="IPR037066">
    <property type="entry name" value="Plug_dom_sf"/>
</dbReference>
<dbReference type="Proteomes" id="UP001165413">
    <property type="component" value="Unassembled WGS sequence"/>
</dbReference>
<evidence type="ECO:0000313" key="16">
    <source>
        <dbReference type="Proteomes" id="UP001165413"/>
    </source>
</evidence>
<dbReference type="InterPro" id="IPR039426">
    <property type="entry name" value="TonB-dep_rcpt-like"/>
</dbReference>